<name>A0A7T8GZS1_CALRO</name>
<organism evidence="1 2">
    <name type="scientific">Caligus rogercresseyi</name>
    <name type="common">Sea louse</name>
    <dbReference type="NCBI Taxonomy" id="217165"/>
    <lineage>
        <taxon>Eukaryota</taxon>
        <taxon>Metazoa</taxon>
        <taxon>Ecdysozoa</taxon>
        <taxon>Arthropoda</taxon>
        <taxon>Crustacea</taxon>
        <taxon>Multicrustacea</taxon>
        <taxon>Hexanauplia</taxon>
        <taxon>Copepoda</taxon>
        <taxon>Siphonostomatoida</taxon>
        <taxon>Caligidae</taxon>
        <taxon>Caligus</taxon>
    </lineage>
</organism>
<accession>A0A7T8GZS1</accession>
<dbReference type="AlphaFoldDB" id="A0A7T8GZS1"/>
<protein>
    <submittedName>
        <fullName evidence="1">Uncharacterized protein</fullName>
    </submittedName>
</protein>
<evidence type="ECO:0000313" key="1">
    <source>
        <dbReference type="EMBL" id="QQP40865.1"/>
    </source>
</evidence>
<dbReference type="EMBL" id="CP045899">
    <property type="protein sequence ID" value="QQP40865.1"/>
    <property type="molecule type" value="Genomic_DNA"/>
</dbReference>
<gene>
    <name evidence="1" type="ORF">FKW44_015058</name>
</gene>
<evidence type="ECO:0000313" key="2">
    <source>
        <dbReference type="Proteomes" id="UP000595437"/>
    </source>
</evidence>
<proteinExistence type="predicted"/>
<sequence length="50" mass="5670">MTASQILIAQTCKGNAEFPTIAIKENDKYGTFDFLHEKKLVEISPNMWVP</sequence>
<reference evidence="2" key="1">
    <citation type="submission" date="2021-01" db="EMBL/GenBank/DDBJ databases">
        <title>Caligus Genome Assembly.</title>
        <authorList>
            <person name="Gallardo-Escarate C."/>
        </authorList>
    </citation>
    <scope>NUCLEOTIDE SEQUENCE [LARGE SCALE GENOMIC DNA]</scope>
</reference>
<dbReference type="Proteomes" id="UP000595437">
    <property type="component" value="Chromosome 10"/>
</dbReference>
<keyword evidence="2" id="KW-1185">Reference proteome</keyword>